<dbReference type="GO" id="GO:0043682">
    <property type="term" value="F:P-type divalent copper transporter activity"/>
    <property type="evidence" value="ECO:0007669"/>
    <property type="project" value="TreeGrafter"/>
</dbReference>
<dbReference type="EMBL" id="CP001197">
    <property type="protein sequence ID" value="ACL10106.1"/>
    <property type="molecule type" value="Genomic_DNA"/>
</dbReference>
<evidence type="ECO:0000256" key="11">
    <source>
        <dbReference type="ARBA" id="ARBA00022796"/>
    </source>
</evidence>
<keyword evidence="14" id="KW-1278">Translocase</keyword>
<dbReference type="SUPFAM" id="SSF81653">
    <property type="entry name" value="Calcium ATPase, transduction domain A"/>
    <property type="match status" value="1"/>
</dbReference>
<evidence type="ECO:0000256" key="17">
    <source>
        <dbReference type="ARBA" id="ARBA00023065"/>
    </source>
</evidence>
<dbReference type="InterPro" id="IPR001757">
    <property type="entry name" value="P_typ_ATPase"/>
</dbReference>
<dbReference type="CDD" id="cd02094">
    <property type="entry name" value="P-type_ATPase_Cu-like"/>
    <property type="match status" value="1"/>
</dbReference>
<keyword evidence="9" id="KW-0677">Repeat</keyword>
<dbReference type="FunFam" id="2.70.150.10:FF:000020">
    <property type="entry name" value="Copper-exporting P-type ATPase A"/>
    <property type="match status" value="1"/>
</dbReference>
<keyword evidence="16" id="KW-0186">Copper</keyword>
<reference evidence="24" key="1">
    <citation type="submission" date="2008-10" db="EMBL/GenBank/DDBJ databases">
        <title>Complete sequence of Desulfovibrio vulgaris str. 'Miyazaki F'.</title>
        <authorList>
            <person name="Lucas S."/>
            <person name="Copeland A."/>
            <person name="Lapidus A."/>
            <person name="Glavina del Rio T."/>
            <person name="Dalin E."/>
            <person name="Tice H."/>
            <person name="Bruce D."/>
            <person name="Goodwin L."/>
            <person name="Pitluck S."/>
            <person name="Sims D."/>
            <person name="Brettin T."/>
            <person name="Detter J.C."/>
            <person name="Han C."/>
            <person name="Larimer F."/>
            <person name="Land M."/>
            <person name="Hauser L."/>
            <person name="Kyrpides N."/>
            <person name="Mikhailova N."/>
            <person name="Hazen T.C."/>
            <person name="Richardson P."/>
        </authorList>
    </citation>
    <scope>NUCLEOTIDE SEQUENCE</scope>
    <source>
        <strain evidence="24">Miyazaki F</strain>
    </source>
</reference>
<dbReference type="PROSITE" id="PS00154">
    <property type="entry name" value="ATPASE_E1_E2"/>
    <property type="match status" value="1"/>
</dbReference>
<dbReference type="SFLD" id="SFLDS00003">
    <property type="entry name" value="Haloacid_Dehalogenase"/>
    <property type="match status" value="1"/>
</dbReference>
<dbReference type="FunFam" id="3.30.70.100:FF:000005">
    <property type="entry name" value="Copper-exporting P-type ATPase A"/>
    <property type="match status" value="1"/>
</dbReference>
<dbReference type="HOGENOM" id="CLU_001771_0_3_7"/>
<feature type="region of interest" description="Disordered" evidence="22">
    <location>
        <begin position="1"/>
        <end position="32"/>
    </location>
</feature>
<dbReference type="SFLD" id="SFLDF00027">
    <property type="entry name" value="p-type_atpase"/>
    <property type="match status" value="1"/>
</dbReference>
<dbReference type="KEGG" id="dvm:DvMF_3170"/>
<feature type="transmembrane region" description="Helical" evidence="21">
    <location>
        <begin position="319"/>
        <end position="337"/>
    </location>
</feature>
<dbReference type="GO" id="GO:0016887">
    <property type="term" value="F:ATP hydrolysis activity"/>
    <property type="evidence" value="ECO:0007669"/>
    <property type="project" value="InterPro"/>
</dbReference>
<evidence type="ECO:0000256" key="13">
    <source>
        <dbReference type="ARBA" id="ARBA00022842"/>
    </source>
</evidence>
<evidence type="ECO:0000256" key="19">
    <source>
        <dbReference type="ARBA" id="ARBA00033239"/>
    </source>
</evidence>
<dbReference type="GO" id="GO:0005886">
    <property type="term" value="C:plasma membrane"/>
    <property type="evidence" value="ECO:0007669"/>
    <property type="project" value="UniProtKB-SubCell"/>
</dbReference>
<keyword evidence="17" id="KW-0406">Ion transport</keyword>
<evidence type="ECO:0000256" key="9">
    <source>
        <dbReference type="ARBA" id="ARBA00022737"/>
    </source>
</evidence>
<evidence type="ECO:0000256" key="12">
    <source>
        <dbReference type="ARBA" id="ARBA00022840"/>
    </source>
</evidence>
<dbReference type="InterPro" id="IPR023299">
    <property type="entry name" value="ATPase_P-typ_cyto_dom_N"/>
</dbReference>
<dbReference type="PRINTS" id="PR00942">
    <property type="entry name" value="CUATPASEI"/>
</dbReference>
<feature type="region of interest" description="Disordered" evidence="22">
    <location>
        <begin position="905"/>
        <end position="936"/>
    </location>
</feature>
<dbReference type="InterPro" id="IPR027256">
    <property type="entry name" value="P-typ_ATPase_IB"/>
</dbReference>
<evidence type="ECO:0000256" key="1">
    <source>
        <dbReference type="ARBA" id="ARBA00004651"/>
    </source>
</evidence>
<feature type="domain" description="HMA" evidence="23">
    <location>
        <begin position="33"/>
        <end position="99"/>
    </location>
</feature>
<dbReference type="InterPro" id="IPR023214">
    <property type="entry name" value="HAD_sf"/>
</dbReference>
<dbReference type="GO" id="GO:0005507">
    <property type="term" value="F:copper ion binding"/>
    <property type="evidence" value="ECO:0007669"/>
    <property type="project" value="InterPro"/>
</dbReference>
<dbReference type="eggNOG" id="COG2217">
    <property type="taxonomic scope" value="Bacteria"/>
</dbReference>
<dbReference type="PROSITE" id="PS01047">
    <property type="entry name" value="HMA_1"/>
    <property type="match status" value="1"/>
</dbReference>
<organism evidence="24">
    <name type="scientific">Nitratidesulfovibrio vulgaris (strain DSM 19637 / Miyazaki F)</name>
    <name type="common">Desulfovibrio vulgaris</name>
    <dbReference type="NCBI Taxonomy" id="883"/>
    <lineage>
        <taxon>Bacteria</taxon>
        <taxon>Pseudomonadati</taxon>
        <taxon>Thermodesulfobacteriota</taxon>
        <taxon>Desulfovibrionia</taxon>
        <taxon>Desulfovibrionales</taxon>
        <taxon>Desulfovibrionaceae</taxon>
        <taxon>Nitratidesulfovibrio</taxon>
    </lineage>
</organism>
<dbReference type="Pfam" id="PF00403">
    <property type="entry name" value="HMA"/>
    <property type="match status" value="2"/>
</dbReference>
<comment type="similarity">
    <text evidence="2 21">Belongs to the cation transport ATPase (P-type) (TC 3.A.3) family. Type IB subfamily.</text>
</comment>
<dbReference type="Pfam" id="PF00122">
    <property type="entry name" value="E1-E2_ATPase"/>
    <property type="match status" value="1"/>
</dbReference>
<feature type="transmembrane region" description="Helical" evidence="21">
    <location>
        <begin position="879"/>
        <end position="898"/>
    </location>
</feature>
<feature type="transmembrane region" description="Helical" evidence="21">
    <location>
        <begin position="246"/>
        <end position="266"/>
    </location>
</feature>
<evidence type="ECO:0000256" key="10">
    <source>
        <dbReference type="ARBA" id="ARBA00022741"/>
    </source>
</evidence>
<comment type="subcellular location">
    <subcellularLocation>
        <location evidence="1">Cell membrane</location>
        <topology evidence="1">Multi-pass membrane protein</topology>
    </subcellularLocation>
</comment>
<evidence type="ECO:0000256" key="2">
    <source>
        <dbReference type="ARBA" id="ARBA00006024"/>
    </source>
</evidence>
<evidence type="ECO:0000256" key="20">
    <source>
        <dbReference type="ARBA" id="ARBA00049289"/>
    </source>
</evidence>
<dbReference type="Pfam" id="PF00702">
    <property type="entry name" value="Hydrolase"/>
    <property type="match status" value="1"/>
</dbReference>
<dbReference type="PROSITE" id="PS50846">
    <property type="entry name" value="HMA_2"/>
    <property type="match status" value="2"/>
</dbReference>
<gene>
    <name evidence="24" type="ordered locus">DvMF_3170</name>
</gene>
<keyword evidence="10 21" id="KW-0547">Nucleotide-binding</keyword>
<evidence type="ECO:0000256" key="14">
    <source>
        <dbReference type="ARBA" id="ARBA00022967"/>
    </source>
</evidence>
<keyword evidence="5 21" id="KW-1003">Cell membrane</keyword>
<dbReference type="InterPro" id="IPR036163">
    <property type="entry name" value="HMA_dom_sf"/>
</dbReference>
<feature type="transmembrane region" description="Helical" evidence="21">
    <location>
        <begin position="499"/>
        <end position="520"/>
    </location>
</feature>
<feature type="domain" description="HMA" evidence="23">
    <location>
        <begin position="112"/>
        <end position="184"/>
    </location>
</feature>
<dbReference type="NCBIfam" id="TIGR01525">
    <property type="entry name" value="ATPase-IB_hvy"/>
    <property type="match status" value="1"/>
</dbReference>
<protein>
    <recommendedName>
        <fullName evidence="3">P-type Cu(+) transporter</fullName>
        <ecNumber evidence="3">7.2.2.8</ecNumber>
    </recommendedName>
    <alternativeName>
        <fullName evidence="19">Cu(+)-exporting ATPase</fullName>
    </alternativeName>
</protein>
<dbReference type="PRINTS" id="PR00119">
    <property type="entry name" value="CATATPASE"/>
</dbReference>
<evidence type="ECO:0000256" key="5">
    <source>
        <dbReference type="ARBA" id="ARBA00022475"/>
    </source>
</evidence>
<accession>B8DNG4</accession>
<dbReference type="GO" id="GO:0005524">
    <property type="term" value="F:ATP binding"/>
    <property type="evidence" value="ECO:0007669"/>
    <property type="project" value="UniProtKB-UniRule"/>
</dbReference>
<dbReference type="AlphaFoldDB" id="B8DNG4"/>
<keyword evidence="18 21" id="KW-0472">Membrane</keyword>
<feature type="transmembrane region" description="Helical" evidence="21">
    <location>
        <begin position="471"/>
        <end position="493"/>
    </location>
</feature>
<proteinExistence type="inferred from homology"/>
<comment type="catalytic activity">
    <reaction evidence="20">
        <text>Cu(+)(in) + ATP + H2O = Cu(+)(out) + ADP + phosphate + H(+)</text>
        <dbReference type="Rhea" id="RHEA:25792"/>
        <dbReference type="ChEBI" id="CHEBI:15377"/>
        <dbReference type="ChEBI" id="CHEBI:15378"/>
        <dbReference type="ChEBI" id="CHEBI:30616"/>
        <dbReference type="ChEBI" id="CHEBI:43474"/>
        <dbReference type="ChEBI" id="CHEBI:49552"/>
        <dbReference type="ChEBI" id="CHEBI:456216"/>
        <dbReference type="EC" id="7.2.2.8"/>
    </reaction>
</comment>
<dbReference type="PANTHER" id="PTHR43520">
    <property type="entry name" value="ATP7, ISOFORM B"/>
    <property type="match status" value="1"/>
</dbReference>
<dbReference type="Gene3D" id="3.40.50.1000">
    <property type="entry name" value="HAD superfamily/HAD-like"/>
    <property type="match status" value="1"/>
</dbReference>
<dbReference type="InterPro" id="IPR023298">
    <property type="entry name" value="ATPase_P-typ_TM_dom_sf"/>
</dbReference>
<dbReference type="SUPFAM" id="SSF56784">
    <property type="entry name" value="HAD-like"/>
    <property type="match status" value="1"/>
</dbReference>
<dbReference type="NCBIfam" id="TIGR00003">
    <property type="entry name" value="copper ion binding protein"/>
    <property type="match status" value="2"/>
</dbReference>
<dbReference type="SUPFAM" id="SSF81665">
    <property type="entry name" value="Calcium ATPase, transmembrane domain M"/>
    <property type="match status" value="1"/>
</dbReference>
<keyword evidence="8 21" id="KW-0479">Metal-binding</keyword>
<feature type="transmembrane region" description="Helical" evidence="21">
    <location>
        <begin position="287"/>
        <end position="304"/>
    </location>
</feature>
<dbReference type="InterPro" id="IPR008250">
    <property type="entry name" value="ATPase_P-typ_transduc_dom_A_sf"/>
</dbReference>
<dbReference type="InterPro" id="IPR044492">
    <property type="entry name" value="P_typ_ATPase_HD_dom"/>
</dbReference>
<keyword evidence="4" id="KW-0813">Transport</keyword>
<dbReference type="InterPro" id="IPR059000">
    <property type="entry name" value="ATPase_P-type_domA"/>
</dbReference>
<dbReference type="NCBIfam" id="TIGR01494">
    <property type="entry name" value="ATPase_P-type"/>
    <property type="match status" value="2"/>
</dbReference>
<evidence type="ECO:0000259" key="23">
    <source>
        <dbReference type="PROSITE" id="PS50846"/>
    </source>
</evidence>
<dbReference type="CDD" id="cd00371">
    <property type="entry name" value="HMA"/>
    <property type="match status" value="2"/>
</dbReference>
<dbReference type="PANTHER" id="PTHR43520:SF8">
    <property type="entry name" value="P-TYPE CU(+) TRANSPORTER"/>
    <property type="match status" value="1"/>
</dbReference>
<dbReference type="InterPro" id="IPR036412">
    <property type="entry name" value="HAD-like_sf"/>
</dbReference>
<keyword evidence="12 21" id="KW-0067">ATP-binding</keyword>
<keyword evidence="11" id="KW-0187">Copper transport</keyword>
<dbReference type="InterPro" id="IPR018303">
    <property type="entry name" value="ATPase_P-typ_P_site"/>
</dbReference>
<dbReference type="InterPro" id="IPR017969">
    <property type="entry name" value="Heavy-metal-associated_CS"/>
</dbReference>
<dbReference type="InterPro" id="IPR006122">
    <property type="entry name" value="HMA_Cu_ion-bd"/>
</dbReference>
<dbReference type="GO" id="GO:0055070">
    <property type="term" value="P:copper ion homeostasis"/>
    <property type="evidence" value="ECO:0007669"/>
    <property type="project" value="TreeGrafter"/>
</dbReference>
<evidence type="ECO:0000256" key="3">
    <source>
        <dbReference type="ARBA" id="ARBA00012517"/>
    </source>
</evidence>
<keyword evidence="6" id="KW-0597">Phosphoprotein</keyword>
<dbReference type="PRINTS" id="PR00943">
    <property type="entry name" value="CUATPASE"/>
</dbReference>
<dbReference type="Gene3D" id="3.40.1110.10">
    <property type="entry name" value="Calcium-transporting ATPase, cytoplasmic domain N"/>
    <property type="match status" value="1"/>
</dbReference>
<evidence type="ECO:0000256" key="18">
    <source>
        <dbReference type="ARBA" id="ARBA00023136"/>
    </source>
</evidence>
<evidence type="ECO:0000256" key="15">
    <source>
        <dbReference type="ARBA" id="ARBA00022989"/>
    </source>
</evidence>
<evidence type="ECO:0000256" key="22">
    <source>
        <dbReference type="SAM" id="MobiDB-lite"/>
    </source>
</evidence>
<dbReference type="GO" id="GO:0140581">
    <property type="term" value="F:P-type monovalent copper transporter activity"/>
    <property type="evidence" value="ECO:0007669"/>
    <property type="project" value="UniProtKB-EC"/>
</dbReference>
<evidence type="ECO:0000256" key="8">
    <source>
        <dbReference type="ARBA" id="ARBA00022723"/>
    </source>
</evidence>
<feature type="compositionally biased region" description="Polar residues" evidence="22">
    <location>
        <begin position="916"/>
        <end position="927"/>
    </location>
</feature>
<evidence type="ECO:0000256" key="16">
    <source>
        <dbReference type="ARBA" id="ARBA00023008"/>
    </source>
</evidence>
<keyword evidence="15 21" id="KW-1133">Transmembrane helix</keyword>
<dbReference type="SFLD" id="SFLDG00002">
    <property type="entry name" value="C1.7:_P-type_atpase_like"/>
    <property type="match status" value="1"/>
</dbReference>
<dbReference type="STRING" id="883.DvMF_3170"/>
<evidence type="ECO:0000313" key="24">
    <source>
        <dbReference type="EMBL" id="ACL10106.1"/>
    </source>
</evidence>
<dbReference type="InterPro" id="IPR006121">
    <property type="entry name" value="HMA_dom"/>
</dbReference>
<sequence>MTTPEELPGVPQQSAPASGTPPVPEGAAAPDLSRQILPVRGMTCAVCAGRIERMVGQMDGVSRISVNLATETMDVAWNPAALHLDDIAERVKDLGFEAVLPDPASTAGQDDGLLRYAVRGMHCAACSARIERAVGQLEGVAAVTVSLATETAQVTPAPGLGPDATDALAAAIPARIADLGFSAERILPRQDSGTALWEAQREEAAARLARMRGKLAREFAFTIPLLVLSMGHMAGLPLPASLDPHHAPLAFALAQLLLTLPVMWFGRDFYRIGFGNLARRAPNMDSLVAVGTGAAFAYSLWNTVEIGLGVEVARRVMDLYYESAAVLIALVSLGKYFELRSRTRTSEAIKALMELAPDTALRMEGGEAREVPVASVRVGDRLLVRPGARIAVDGVVEDGTSSVDEAMLTGESLPVTKNPGDPVAGGTINRHGSFVMRAERVGADTVLARIIRLVQDAQGSKAPIANLADRVSLWFVPAVMALAVLAGVAWYAAGAEFAFALRIFVAVMVIACPCAMGLATPTSIMVGTGRGAQLGVLIKSGEALEQAGRLTALVFDKTGTLTVGSPRLTDVVLLTDVVPLTDVAALTDAATAGAAGEAAPAHGDAHFDESALVRLAASLEALSEHPLAEAVAAGATERGLAPWPVQDFLAVPGKGVRGSVVTDDGAQRAVAIGNVAFMAAENVAGHDAPHVTARADALAEQGRTPLYMAVDGRMAALLGVADPLKPEAPAVVRRLRDMGVRVVMLTGDNRRTALAVARQAGIDDVRAEVLPDQKEQAVSALQAEGHVVGMVGDGINDAPALARAHVGIAMGTGIDVAVEAGDIVLLRGGLDGVLTALALSRATVRNIRQNLFWAFGYNVLGIPVAAGLLHAFGGPTLSPMIAGGAMALSSVSVVSNALRLRFFTPDDGSADGPETNPETSPAASPETSPEGAGKNA</sequence>
<evidence type="ECO:0000256" key="7">
    <source>
        <dbReference type="ARBA" id="ARBA00022692"/>
    </source>
</evidence>
<keyword evidence="13" id="KW-0460">Magnesium</keyword>
<keyword evidence="7 21" id="KW-0812">Transmembrane</keyword>
<dbReference type="Gene3D" id="2.70.150.10">
    <property type="entry name" value="Calcium-transporting ATPase, cytoplasmic transduction domain A"/>
    <property type="match status" value="1"/>
</dbReference>
<dbReference type="EC" id="7.2.2.8" evidence="3"/>
<evidence type="ECO:0000256" key="4">
    <source>
        <dbReference type="ARBA" id="ARBA00022448"/>
    </source>
</evidence>
<dbReference type="FunFam" id="3.40.50.1000:FF:000144">
    <property type="entry name" value="copper-transporting ATPase 1 isoform X2"/>
    <property type="match status" value="1"/>
</dbReference>
<name>B8DNG4_NITV9</name>
<evidence type="ECO:0000256" key="6">
    <source>
        <dbReference type="ARBA" id="ARBA00022553"/>
    </source>
</evidence>
<dbReference type="GO" id="GO:0060003">
    <property type="term" value="P:copper ion export"/>
    <property type="evidence" value="ECO:0007669"/>
    <property type="project" value="UniProtKB-ARBA"/>
</dbReference>
<feature type="transmembrane region" description="Helical" evidence="21">
    <location>
        <begin position="219"/>
        <end position="240"/>
    </location>
</feature>
<dbReference type="Gene3D" id="3.30.70.100">
    <property type="match status" value="2"/>
</dbReference>
<dbReference type="SUPFAM" id="SSF55008">
    <property type="entry name" value="HMA, heavy metal-associated domain"/>
    <property type="match status" value="2"/>
</dbReference>
<feature type="transmembrane region" description="Helical" evidence="21">
    <location>
        <begin position="851"/>
        <end position="873"/>
    </location>
</feature>
<evidence type="ECO:0000256" key="21">
    <source>
        <dbReference type="RuleBase" id="RU362081"/>
    </source>
</evidence>